<accession>A0ABS9VBI0</accession>
<feature type="domain" description="HNH endonuclease 5" evidence="1">
    <location>
        <begin position="4"/>
        <end position="56"/>
    </location>
</feature>
<comment type="caution">
    <text evidence="2">The sequence shown here is derived from an EMBL/GenBank/DDBJ whole genome shotgun (WGS) entry which is preliminary data.</text>
</comment>
<evidence type="ECO:0000259" key="1">
    <source>
        <dbReference type="Pfam" id="PF14279"/>
    </source>
</evidence>
<evidence type="ECO:0000313" key="3">
    <source>
        <dbReference type="Proteomes" id="UP001165430"/>
    </source>
</evidence>
<dbReference type="GO" id="GO:0004519">
    <property type="term" value="F:endonuclease activity"/>
    <property type="evidence" value="ECO:0007669"/>
    <property type="project" value="UniProtKB-KW"/>
</dbReference>
<keyword evidence="3" id="KW-1185">Reference proteome</keyword>
<proteinExistence type="predicted"/>
<dbReference type="EMBL" id="JAKZGO010000007">
    <property type="protein sequence ID" value="MCH7413781.1"/>
    <property type="molecule type" value="Genomic_DNA"/>
</dbReference>
<dbReference type="Pfam" id="PF14279">
    <property type="entry name" value="HNH_5"/>
    <property type="match status" value="1"/>
</dbReference>
<dbReference type="InterPro" id="IPR029471">
    <property type="entry name" value="HNH_5"/>
</dbReference>
<keyword evidence="2" id="KW-0255">Endonuclease</keyword>
<keyword evidence="2" id="KW-0378">Hydrolase</keyword>
<protein>
    <submittedName>
        <fullName evidence="2">HNH endonuclease</fullName>
    </submittedName>
</protein>
<name>A0ABS9VBI0_9BACT</name>
<reference evidence="2" key="1">
    <citation type="submission" date="2022-03" db="EMBL/GenBank/DDBJ databases">
        <title>De novo assembled genomes of Belliella spp. (Cyclobacteriaceae) strains.</title>
        <authorList>
            <person name="Szabo A."/>
            <person name="Korponai K."/>
            <person name="Felfoldi T."/>
        </authorList>
    </citation>
    <scope>NUCLEOTIDE SEQUENCE</scope>
    <source>
        <strain evidence="2">DSM 111903</strain>
    </source>
</reference>
<evidence type="ECO:0000313" key="2">
    <source>
        <dbReference type="EMBL" id="MCH7413781.1"/>
    </source>
</evidence>
<keyword evidence="2" id="KW-0540">Nuclease</keyword>
<gene>
    <name evidence="2" type="ORF">MM213_09820</name>
</gene>
<dbReference type="Proteomes" id="UP001165430">
    <property type="component" value="Unassembled WGS sequence"/>
</dbReference>
<sequence>MKQCLFCKKDTSESTSREHVVPESLGSYKLVLPKGIVCDSCNNYFARKVEKPILEHPSFRNMRGWYQVPNKKGNHPSVLGEIAGTETKINLKLNEKGNLTISLENSTKFNVHKNISLEANHFLFPISINPPKDLMSRLLAKMALEFLVYQNLYDSDWCKILAEEPHYDSIRNYARYNKGVSVWPFSQRTIYPMDALMRDPQSGDWVTAGIGNDLLITSRKETFFVFVYHGVEFVINTGGPSIKGYEEWLQQHGNISPFLERYGVKIVNKEKNGEIVTYIEGEHNLKNGIEFDRLHFTK</sequence>
<dbReference type="RefSeq" id="WP_241411822.1">
    <property type="nucleotide sequence ID" value="NZ_JAKZGO010000007.1"/>
</dbReference>
<organism evidence="2 3">
    <name type="scientific">Belliella alkalica</name>
    <dbReference type="NCBI Taxonomy" id="1730871"/>
    <lineage>
        <taxon>Bacteria</taxon>
        <taxon>Pseudomonadati</taxon>
        <taxon>Bacteroidota</taxon>
        <taxon>Cytophagia</taxon>
        <taxon>Cytophagales</taxon>
        <taxon>Cyclobacteriaceae</taxon>
        <taxon>Belliella</taxon>
    </lineage>
</organism>